<organism evidence="3 4">
    <name type="scientific">Phyllosticta capitalensis</name>
    <dbReference type="NCBI Taxonomy" id="121624"/>
    <lineage>
        <taxon>Eukaryota</taxon>
        <taxon>Fungi</taxon>
        <taxon>Dikarya</taxon>
        <taxon>Ascomycota</taxon>
        <taxon>Pezizomycotina</taxon>
        <taxon>Dothideomycetes</taxon>
        <taxon>Dothideomycetes incertae sedis</taxon>
        <taxon>Botryosphaeriales</taxon>
        <taxon>Phyllostictaceae</taxon>
        <taxon>Phyllosticta</taxon>
    </lineage>
</organism>
<keyword evidence="2" id="KW-1133">Transmembrane helix</keyword>
<protein>
    <submittedName>
        <fullName evidence="3">Uncharacterized protein</fullName>
    </submittedName>
</protein>
<reference evidence="3 4" key="1">
    <citation type="submission" date="2024-04" db="EMBL/GenBank/DDBJ databases">
        <title>Phyllosticta paracitricarpa is synonymous to the EU quarantine fungus P. citricarpa based on phylogenomic analyses.</title>
        <authorList>
            <consortium name="Lawrence Berkeley National Laboratory"/>
            <person name="Van Ingen-Buijs V.A."/>
            <person name="Van Westerhoven A.C."/>
            <person name="Haridas S."/>
            <person name="Skiadas P."/>
            <person name="Martin F."/>
            <person name="Groenewald J.Z."/>
            <person name="Crous P.W."/>
            <person name="Seidl M.F."/>
        </authorList>
    </citation>
    <scope>NUCLEOTIDE SEQUENCE [LARGE SCALE GENOMIC DNA]</scope>
    <source>
        <strain evidence="3 4">CBS 123374</strain>
    </source>
</reference>
<keyword evidence="4" id="KW-1185">Reference proteome</keyword>
<accession>A0ABR1Y8Z4</accession>
<feature type="transmembrane region" description="Helical" evidence="2">
    <location>
        <begin position="192"/>
        <end position="209"/>
    </location>
</feature>
<name>A0ABR1Y8Z4_9PEZI</name>
<evidence type="ECO:0000313" key="4">
    <source>
        <dbReference type="Proteomes" id="UP001492380"/>
    </source>
</evidence>
<keyword evidence="2" id="KW-0812">Transmembrane</keyword>
<proteinExistence type="predicted"/>
<dbReference type="EMBL" id="JBBWRZ010000015">
    <property type="protein sequence ID" value="KAK8222748.1"/>
    <property type="molecule type" value="Genomic_DNA"/>
</dbReference>
<evidence type="ECO:0000313" key="3">
    <source>
        <dbReference type="EMBL" id="KAK8222748.1"/>
    </source>
</evidence>
<dbReference type="Proteomes" id="UP001492380">
    <property type="component" value="Unassembled WGS sequence"/>
</dbReference>
<gene>
    <name evidence="3" type="ORF">HDK90DRAFT_545189</name>
</gene>
<sequence length="502" mass="57254">MRRLSSSPPCTPVQRMVRPRPYNTDPLTPLPPLPWPRTQREEVPPSTVRTSRSDPLPLRATPASVEHRPFNSSPIPLPPLYKMPNEDDDWDDDDASTLPEIPWYEDWDSDDVSTLPEIPLRMVRFRDTPSVHEVERIGWKPVPRKASSSSLVSVSPTYTMQPAVVAPPAFRIHRVKRRSPVLRALKKMSEGCFNWVMLTVCVVVVLVALTPSRPKGIPPDFYFTHTTFSKLSPVEVAPFGYMMRAGNAGLKELNKVIEWHKGALDRDWVRPQRKRAWQDLLRQVDVVKLEWLKVLAKVNSTEAELGMHIVAWNKAVAEFRASMEPAVHAYLFNHTRVLDDEQIQDLWQRANTSAKAIDNYARSATLSLEATRVMSELQLPLGERPWQDVLLCSAFEEDKPWLLSKVPDLFIPVVPSWTSRWLDMKRKRRNFSSDMAQRVSYFEAYYQIVNVSIEHLKNSSRVVERMVAGSKDEAGELASVEEISKAMNDIAGGISRAIDEGF</sequence>
<evidence type="ECO:0000256" key="1">
    <source>
        <dbReference type="SAM" id="MobiDB-lite"/>
    </source>
</evidence>
<feature type="region of interest" description="Disordered" evidence="1">
    <location>
        <begin position="1"/>
        <end position="81"/>
    </location>
</feature>
<evidence type="ECO:0000256" key="2">
    <source>
        <dbReference type="SAM" id="Phobius"/>
    </source>
</evidence>
<comment type="caution">
    <text evidence="3">The sequence shown here is derived from an EMBL/GenBank/DDBJ whole genome shotgun (WGS) entry which is preliminary data.</text>
</comment>
<keyword evidence="2" id="KW-0472">Membrane</keyword>